<evidence type="ECO:0000313" key="3">
    <source>
        <dbReference type="Proteomes" id="UP000228775"/>
    </source>
</evidence>
<sequence length="123" mass="14637">MTPTIPTYPTNQFDIPLAHKIDLLYKTIYQISPKIPKKDRFGLYLKIENTCLDIFKFVISACFETKTNKLFLLRQARINIEILKRFIRMAGDLKITQRKDYLNMEIMLQEISKMTNGWIKYLN</sequence>
<dbReference type="Proteomes" id="UP000228775">
    <property type="component" value="Unassembled WGS sequence"/>
</dbReference>
<evidence type="ECO:0000313" key="2">
    <source>
        <dbReference type="EMBL" id="PIU75351.1"/>
    </source>
</evidence>
<dbReference type="InterPro" id="IPR036583">
    <property type="entry name" value="23S_rRNA_IVS_sf"/>
</dbReference>
<dbReference type="InterPro" id="IPR055360">
    <property type="entry name" value="bAvd"/>
</dbReference>
<dbReference type="Gene3D" id="1.20.1440.60">
    <property type="entry name" value="23S rRNA-intervening sequence"/>
    <property type="match status" value="1"/>
</dbReference>
<name>A0A2M7AXI3_9BACT</name>
<feature type="domain" description="bAvd-like" evidence="1">
    <location>
        <begin position="19"/>
        <end position="121"/>
    </location>
</feature>
<dbReference type="Pfam" id="PF22296">
    <property type="entry name" value="bAvd"/>
    <property type="match status" value="1"/>
</dbReference>
<evidence type="ECO:0000259" key="1">
    <source>
        <dbReference type="Pfam" id="PF22296"/>
    </source>
</evidence>
<dbReference type="CDD" id="cd16376">
    <property type="entry name" value="Avd_like"/>
    <property type="match status" value="1"/>
</dbReference>
<dbReference type="AlphaFoldDB" id="A0A2M7AXI3"/>
<dbReference type="EMBL" id="PEVY01000027">
    <property type="protein sequence ID" value="PIU75351.1"/>
    <property type="molecule type" value="Genomic_DNA"/>
</dbReference>
<protein>
    <recommendedName>
        <fullName evidence="1">bAvd-like domain-containing protein</fullName>
    </recommendedName>
</protein>
<organism evidence="2 3">
    <name type="scientific">Candidatus Portnoybacteria bacterium CG06_land_8_20_14_3_00_39_12</name>
    <dbReference type="NCBI Taxonomy" id="1974809"/>
    <lineage>
        <taxon>Bacteria</taxon>
        <taxon>Candidatus Portnoyibacteriota</taxon>
    </lineage>
</organism>
<proteinExistence type="predicted"/>
<gene>
    <name evidence="2" type="ORF">COS76_01350</name>
</gene>
<reference evidence="3" key="1">
    <citation type="submission" date="2017-09" db="EMBL/GenBank/DDBJ databases">
        <title>Depth-based differentiation of microbial function through sediment-hosted aquifers and enrichment of novel symbionts in the deep terrestrial subsurface.</title>
        <authorList>
            <person name="Probst A.J."/>
            <person name="Ladd B."/>
            <person name="Jarett J.K."/>
            <person name="Geller-Mcgrath D.E."/>
            <person name="Sieber C.M.K."/>
            <person name="Emerson J.B."/>
            <person name="Anantharaman K."/>
            <person name="Thomas B.C."/>
            <person name="Malmstrom R."/>
            <person name="Stieglmeier M."/>
            <person name="Klingl A."/>
            <person name="Woyke T."/>
            <person name="Ryan C.M."/>
            <person name="Banfield J.F."/>
        </authorList>
    </citation>
    <scope>NUCLEOTIDE SEQUENCE [LARGE SCALE GENOMIC DNA]</scope>
</reference>
<accession>A0A2M7AXI3</accession>
<comment type="caution">
    <text evidence="2">The sequence shown here is derived from an EMBL/GenBank/DDBJ whole genome shotgun (WGS) entry which is preliminary data.</text>
</comment>